<keyword evidence="2" id="KW-0472">Membrane</keyword>
<feature type="transmembrane region" description="Helical" evidence="2">
    <location>
        <begin position="971"/>
        <end position="986"/>
    </location>
</feature>
<feature type="transmembrane region" description="Helical" evidence="2">
    <location>
        <begin position="570"/>
        <end position="588"/>
    </location>
</feature>
<feature type="region of interest" description="Disordered" evidence="1">
    <location>
        <begin position="53"/>
        <end position="119"/>
    </location>
</feature>
<feature type="transmembrane region" description="Helical" evidence="2">
    <location>
        <begin position="998"/>
        <end position="1016"/>
    </location>
</feature>
<evidence type="ECO:0000256" key="2">
    <source>
        <dbReference type="SAM" id="Phobius"/>
    </source>
</evidence>
<sequence>MAPLNADERREIFREELHKLVKANYVTLNLAARIINAHAKYYTTIPKVEQQRPAVQQKTPIEQQQPINQQKSQEPQLNQSIKENKSQVRQQLDPVSQEQETSSGLAPRPVMAPKQKDPLTAQQVRERNITWALNLGVILLLLGGLVLATSTWETLGNWTKTGLISLVSVLFFGLAWLTNRVLHIKKTALAFLILGSLFLPIVIVSAGYFELFGTYLSFSGEGKYLFGAIGTLVVLPIYIFFAFRLASRLFVWFSYVFISVFIGLLIAALYLPVDGFYLGIMLYNGLLILGYRGVRENPNLKVFTKEFIPFIQANLILSTLLMLVFYDHELMYSANLLLTAIIYFSMIYVTNHKSYHFVFTAMLVYGAYQLIENSMLAGVEEIAYAFLGIIFILIPRMIKDTKSLQTVFHVTSAIVSSLAFLYISFEGIILRINDPSIVLVIAYIIIALNFTYLVKSVTNTLFTYLSPIFFISALYELAMLGKDWIGYETVTLPFFVLAFSFYILVGCLVGGSFLGAIKQSSRDISGIAMLLSLLIGLSQTNAIEQSIMLLLVSILSIVTHRYEPRAAFKLFTTWIHAVALALAITALYSELVVTMDSLFVMSPFNQEGVILGSIVVLIISYVWKALRQTKFANHSFFIAQMFYGLGILISLAMETDSIVKVFISLGGIGMAYLLYKRTDWSAIPYVISGLSLLFYLNILVAMHTELANIPAAFEWFEFIIGAILLLGTGIIIGKKDEQLMKAYQWVGQIYLPHALMISLLINGEDAIWSFIIATIVYALSVKYVKSDWTIITFLYAGFTTFWVILLLLFIKLDLYDEIPYTFLISSIAMAIGWIISDEGWRKRIAYYLIPFSNIGILSFLTIYPYELEMFIPTLIYAIFVLYLFHRLAWDSFSIFTLLMIFAAVISYSDQFDEHFQLVAYAFFGILLTLLGMVLYQSMYLFAKNILRIDWYSILAFIVFVSLYEFSSFNSLYKVLPGILIVLFLFLQRNRLTGLSPRWVTFGAFTYLLQPYYALLGDVNLPDLFEREFYVLPWIIVVIVLRSFVWKENKQATNSIQWAVLVIVSLLLVQDGLASNTIYDALIVGVLSLASLVAGMIYQIKSFFFVGTGVLLFNVFMQTRPYWGKLPWWVYLLIAGSILITIASYNEWQKQRSSEGRETLVSKFKKNVIERIKKWD</sequence>
<feature type="transmembrane region" description="Helical" evidence="2">
    <location>
        <begin position="461"/>
        <end position="480"/>
    </location>
</feature>
<feature type="transmembrane region" description="Helical" evidence="2">
    <location>
        <begin position="682"/>
        <end position="703"/>
    </location>
</feature>
<feature type="transmembrane region" description="Helical" evidence="2">
    <location>
        <begin position="818"/>
        <end position="835"/>
    </location>
</feature>
<evidence type="ECO:0000313" key="3">
    <source>
        <dbReference type="EMBL" id="MEN2767819.1"/>
    </source>
</evidence>
<feature type="transmembrane region" description="Helical" evidence="2">
    <location>
        <begin position="948"/>
        <end position="965"/>
    </location>
</feature>
<feature type="transmembrane region" description="Helical" evidence="2">
    <location>
        <begin position="844"/>
        <end position="863"/>
    </location>
</feature>
<feature type="transmembrane region" description="Helical" evidence="2">
    <location>
        <begin position="608"/>
        <end position="626"/>
    </location>
</feature>
<feature type="transmembrane region" description="Helical" evidence="2">
    <location>
        <begin position="276"/>
        <end position="294"/>
    </location>
</feature>
<feature type="transmembrane region" description="Helical" evidence="2">
    <location>
        <begin position="745"/>
        <end position="761"/>
    </location>
</feature>
<feature type="transmembrane region" description="Helical" evidence="2">
    <location>
        <begin position="791"/>
        <end position="812"/>
    </location>
</feature>
<dbReference type="Proteomes" id="UP001444625">
    <property type="component" value="Unassembled WGS sequence"/>
</dbReference>
<feature type="transmembrane region" description="Helical" evidence="2">
    <location>
        <begin position="332"/>
        <end position="349"/>
    </location>
</feature>
<feature type="transmembrane region" description="Helical" evidence="2">
    <location>
        <begin position="189"/>
        <end position="209"/>
    </location>
</feature>
<feature type="transmembrane region" description="Helical" evidence="2">
    <location>
        <begin position="869"/>
        <end position="885"/>
    </location>
</feature>
<feature type="transmembrane region" description="Helical" evidence="2">
    <location>
        <begin position="715"/>
        <end position="733"/>
    </location>
</feature>
<feature type="transmembrane region" description="Helical" evidence="2">
    <location>
        <begin position="767"/>
        <end position="784"/>
    </location>
</feature>
<evidence type="ECO:0000313" key="4">
    <source>
        <dbReference type="Proteomes" id="UP001444625"/>
    </source>
</evidence>
<feature type="transmembrane region" description="Helical" evidence="2">
    <location>
        <begin position="306"/>
        <end position="326"/>
    </location>
</feature>
<feature type="transmembrane region" description="Helical" evidence="2">
    <location>
        <begin position="437"/>
        <end position="454"/>
    </location>
</feature>
<feature type="transmembrane region" description="Helical" evidence="2">
    <location>
        <begin position="914"/>
        <end position="936"/>
    </location>
</feature>
<evidence type="ECO:0000256" key="1">
    <source>
        <dbReference type="SAM" id="MobiDB-lite"/>
    </source>
</evidence>
<evidence type="ECO:0008006" key="5">
    <source>
        <dbReference type="Google" id="ProtNLM"/>
    </source>
</evidence>
<feature type="transmembrane region" description="Helical" evidence="2">
    <location>
        <begin position="224"/>
        <end position="243"/>
    </location>
</feature>
<keyword evidence="4" id="KW-1185">Reference proteome</keyword>
<protein>
    <recommendedName>
        <fullName evidence="5">DUF2157 domain-containing protein</fullName>
    </recommendedName>
</protein>
<proteinExistence type="predicted"/>
<feature type="transmembrane region" description="Helical" evidence="2">
    <location>
        <begin position="406"/>
        <end position="425"/>
    </location>
</feature>
<gene>
    <name evidence="3" type="ORF">ABC228_11515</name>
</gene>
<feature type="transmembrane region" description="Helical" evidence="2">
    <location>
        <begin position="131"/>
        <end position="152"/>
    </location>
</feature>
<feature type="transmembrane region" description="Helical" evidence="2">
    <location>
        <begin position="250"/>
        <end position="270"/>
    </location>
</feature>
<feature type="transmembrane region" description="Helical" evidence="2">
    <location>
        <begin position="1102"/>
        <end position="1122"/>
    </location>
</feature>
<comment type="caution">
    <text evidence="3">The sequence shown here is derived from an EMBL/GenBank/DDBJ whole genome shotgun (WGS) entry which is preliminary data.</text>
</comment>
<keyword evidence="2" id="KW-1133">Transmembrane helix</keyword>
<feature type="transmembrane region" description="Helical" evidence="2">
    <location>
        <begin position="892"/>
        <end position="908"/>
    </location>
</feature>
<accession>A0ABU9XHU2</accession>
<feature type="transmembrane region" description="Helical" evidence="2">
    <location>
        <begin position="354"/>
        <end position="371"/>
    </location>
</feature>
<keyword evidence="2" id="KW-0812">Transmembrane</keyword>
<dbReference type="RefSeq" id="WP_345825286.1">
    <property type="nucleotide sequence ID" value="NZ_JBDIML010000003.1"/>
</dbReference>
<feature type="transmembrane region" description="Helical" evidence="2">
    <location>
        <begin position="377"/>
        <end position="394"/>
    </location>
</feature>
<feature type="transmembrane region" description="Helical" evidence="2">
    <location>
        <begin position="658"/>
        <end position="675"/>
    </location>
</feature>
<name>A0ABU9XHU2_9BACI</name>
<reference evidence="3 4" key="1">
    <citation type="submission" date="2024-05" db="EMBL/GenBank/DDBJ databases">
        <authorList>
            <person name="Haq I."/>
            <person name="Ullah Z."/>
            <person name="Ahmad R."/>
            <person name="Li M."/>
            <person name="Tong Y."/>
        </authorList>
    </citation>
    <scope>NUCLEOTIDE SEQUENCE [LARGE SCALE GENOMIC DNA]</scope>
    <source>
        <strain evidence="3 4">16A2E</strain>
    </source>
</reference>
<feature type="transmembrane region" description="Helical" evidence="2">
    <location>
        <begin position="1128"/>
        <end position="1147"/>
    </location>
</feature>
<feature type="transmembrane region" description="Helical" evidence="2">
    <location>
        <begin position="492"/>
        <end position="517"/>
    </location>
</feature>
<feature type="transmembrane region" description="Helical" evidence="2">
    <location>
        <begin position="158"/>
        <end position="177"/>
    </location>
</feature>
<feature type="transmembrane region" description="Helical" evidence="2">
    <location>
        <begin position="1028"/>
        <end position="1045"/>
    </location>
</feature>
<feature type="compositionally biased region" description="Polar residues" evidence="1">
    <location>
        <begin position="53"/>
        <end position="104"/>
    </location>
</feature>
<dbReference type="EMBL" id="JBDIML010000003">
    <property type="protein sequence ID" value="MEN2767819.1"/>
    <property type="molecule type" value="Genomic_DNA"/>
</dbReference>
<organism evidence="3 4">
    <name type="scientific">Ornithinibacillus xuwenensis</name>
    <dbReference type="NCBI Taxonomy" id="3144668"/>
    <lineage>
        <taxon>Bacteria</taxon>
        <taxon>Bacillati</taxon>
        <taxon>Bacillota</taxon>
        <taxon>Bacilli</taxon>
        <taxon>Bacillales</taxon>
        <taxon>Bacillaceae</taxon>
        <taxon>Ornithinibacillus</taxon>
    </lineage>
</organism>
<feature type="transmembrane region" description="Helical" evidence="2">
    <location>
        <begin position="1057"/>
        <end position="1074"/>
    </location>
</feature>
<feature type="transmembrane region" description="Helical" evidence="2">
    <location>
        <begin position="633"/>
        <end position="652"/>
    </location>
</feature>